<keyword evidence="2" id="KW-1185">Reference proteome</keyword>
<organism evidence="1 2">
    <name type="scientific">Sporothrix epigloea</name>
    <dbReference type="NCBI Taxonomy" id="1892477"/>
    <lineage>
        <taxon>Eukaryota</taxon>
        <taxon>Fungi</taxon>
        <taxon>Dikarya</taxon>
        <taxon>Ascomycota</taxon>
        <taxon>Pezizomycotina</taxon>
        <taxon>Sordariomycetes</taxon>
        <taxon>Sordariomycetidae</taxon>
        <taxon>Ophiostomatales</taxon>
        <taxon>Ophiostomataceae</taxon>
        <taxon>Sporothrix</taxon>
    </lineage>
</organism>
<proteinExistence type="predicted"/>
<gene>
    <name evidence="1" type="ORF">SEPCBS119000_001095</name>
</gene>
<sequence length="154" mass="17007">MTTTAYSSITPNTTSIADSMTGVQIYSTFKSYVLRLHDGYHSRRNKKTKPRLVISAPFDFKKEDSMSILPDTFGEELYMLREKAAASIVGSAVSSIYEKYTDSVSLAASPIPNDYGNKAWPHKMRAALLGVLFAYGPPHDGSPDDANFVSTQRK</sequence>
<comment type="caution">
    <text evidence="1">The sequence shown here is derived from an EMBL/GenBank/DDBJ whole genome shotgun (WGS) entry which is preliminary data.</text>
</comment>
<dbReference type="EMBL" id="CAWUON010000007">
    <property type="protein sequence ID" value="CAK7264629.1"/>
    <property type="molecule type" value="Genomic_DNA"/>
</dbReference>
<accession>A0ABP0D9V2</accession>
<reference evidence="1 2" key="1">
    <citation type="submission" date="2024-01" db="EMBL/GenBank/DDBJ databases">
        <authorList>
            <person name="Allen C."/>
            <person name="Tagirdzhanova G."/>
        </authorList>
    </citation>
    <scope>NUCLEOTIDE SEQUENCE [LARGE SCALE GENOMIC DNA]</scope>
    <source>
        <strain evidence="1 2">CBS 119000</strain>
    </source>
</reference>
<dbReference type="Proteomes" id="UP001642502">
    <property type="component" value="Unassembled WGS sequence"/>
</dbReference>
<protein>
    <submittedName>
        <fullName evidence="1">Uncharacterized protein</fullName>
    </submittedName>
</protein>
<evidence type="ECO:0000313" key="1">
    <source>
        <dbReference type="EMBL" id="CAK7264629.1"/>
    </source>
</evidence>
<evidence type="ECO:0000313" key="2">
    <source>
        <dbReference type="Proteomes" id="UP001642502"/>
    </source>
</evidence>
<name>A0ABP0D9V2_9PEZI</name>